<reference evidence="1" key="1">
    <citation type="submission" date="2018-05" db="EMBL/GenBank/DDBJ databases">
        <authorList>
            <person name="Lanie J.A."/>
            <person name="Ng W.-L."/>
            <person name="Kazmierczak K.M."/>
            <person name="Andrzejewski T.M."/>
            <person name="Davidsen T.M."/>
            <person name="Wayne K.J."/>
            <person name="Tettelin H."/>
            <person name="Glass J.I."/>
            <person name="Rusch D."/>
            <person name="Podicherti R."/>
            <person name="Tsui H.-C.T."/>
            <person name="Winkler M.E."/>
        </authorList>
    </citation>
    <scope>NUCLEOTIDE SEQUENCE</scope>
</reference>
<proteinExistence type="predicted"/>
<sequence length="935" mass="104277">MSSRIYPTLVIFIAIFLGPKSFPQSTESYLHIPPTGVKTGEDVEIVILLIQDDPVVSGMLFFREQGEISYQEIPMEYNAGSWVGIIPGFRVVEPGLEYAAVLQKMDSGQIGIPFDENPFANPLQFTVRGDMEIKAKKKKETDTGDFVDVDILILSPEAGSLNRPDEVVISLSLFNAPTIDQGNYQVLLDGKDVTAVTIIAGDVLSLVPEQELNPGLHTIRIYFKTSFGLDVTPVEWSFNVNKGMVNMTEAFKYKGSLNGKNSINTASGITLAENEYNAKFDAELSWVKARYSIRRSSRESPYMQPLNREALTLQVADYLKLEYGDIYPALSPYLLDGKRVRGQHINIDLPYFEVQYVNGELNRGVQYQNKIDGALEIIENDTKIDSSGSLVTTIYSLTRTGYTFPRGILAARLSLNAFKSLKAGVHFLRVKDDFSKIKRSVPGTSTFAVDSTLDSIPAGDYSYSEFSQLATALGNSIIIPEKNWNDGTPVENIVFGFDFEKALDNRKLLFQMAWNMSWTNTNIWDGALSLEEADVLLDSLDNDSLMNIPIKDFPEPANYENIITINPLYMVPLVPLDPIAFQENKFRAIINMPSSAFNLRVKGSYSFNNLLIEYRQIGPEYKSMGNPYLTNNVREFIFNDRVSALGRRLMVAVGYKYKDNNLTETVVNPLQTKTLMLNTTLVPGPGAVSLIFNLQSINQGNGIDSLATDSYGNVLADNREDSQALNTMASVNIPSSGSSSSSTIAFNVNSITYTDNLAEDRKIDYLFQKSDTKSYSAVVSTRFAESLSTAFSSNMTKLYMPVMGENNIAYKNESSWMSMTMTAQYEMQFRLFTFPWFDRITPNWQSKLRFKGGLDYMTNGEKDNTAIMLYGGKFGADLDIIKNLTLSANGSIRMNYAKGNNSDGLDNDNNGKIDDAGENLSINNSGFYMTLGYRF</sequence>
<name>A0A381RYZ7_9ZZZZ</name>
<dbReference type="AlphaFoldDB" id="A0A381RYZ7"/>
<organism evidence="1">
    <name type="scientific">marine metagenome</name>
    <dbReference type="NCBI Taxonomy" id="408172"/>
    <lineage>
        <taxon>unclassified sequences</taxon>
        <taxon>metagenomes</taxon>
        <taxon>ecological metagenomes</taxon>
    </lineage>
</organism>
<protein>
    <submittedName>
        <fullName evidence="1">Uncharacterized protein</fullName>
    </submittedName>
</protein>
<dbReference type="EMBL" id="UINC01002473">
    <property type="protein sequence ID" value="SUZ97062.1"/>
    <property type="molecule type" value="Genomic_DNA"/>
</dbReference>
<gene>
    <name evidence="1" type="ORF">METZ01_LOCUS49916</name>
</gene>
<accession>A0A381RYZ7</accession>
<evidence type="ECO:0000313" key="1">
    <source>
        <dbReference type="EMBL" id="SUZ97062.1"/>
    </source>
</evidence>